<dbReference type="EMBL" id="SNRW01000045">
    <property type="protein sequence ID" value="KAA6403924.1"/>
    <property type="molecule type" value="Genomic_DNA"/>
</dbReference>
<reference evidence="1 2" key="1">
    <citation type="submission" date="2019-03" db="EMBL/GenBank/DDBJ databases">
        <title>Single cell metagenomics reveals metabolic interactions within the superorganism composed of flagellate Streblomastix strix and complex community of Bacteroidetes bacteria on its surface.</title>
        <authorList>
            <person name="Treitli S.C."/>
            <person name="Kolisko M."/>
            <person name="Husnik F."/>
            <person name="Keeling P."/>
            <person name="Hampl V."/>
        </authorList>
    </citation>
    <scope>NUCLEOTIDE SEQUENCE [LARGE SCALE GENOMIC DNA]</scope>
    <source>
        <strain evidence="1">ST1C</strain>
    </source>
</reference>
<accession>A0A5J4X9U0</accession>
<sequence>MQALEKVVTNANRLCVHNAKQIVRFAIKIFAHDAQTMELNVMDARIRSAKNASRIAKLAHRDVVLNVYLQNLNVIHVKTLCVRFAQDNVKDVIKIFAKDVYQKEFNVMDVRNRSVKNVSIIVKYVRSYGAKTVLILNLNATNARNAIRYFAMIVYPKEQHALVIQKFVKHASNNAIFVRRDSAIIATIIGLNARFVRNGHAKIASRNVLNAMRMFVNIVFLVVQCVQHATNKCVLDAQNNAMLVHRSGVQIMQTLDKLVSFVPN</sequence>
<evidence type="ECO:0000313" key="2">
    <source>
        <dbReference type="Proteomes" id="UP000324800"/>
    </source>
</evidence>
<protein>
    <submittedName>
        <fullName evidence="1">Uncharacterized protein</fullName>
    </submittedName>
</protein>
<name>A0A5J4X9U0_9EUKA</name>
<organism evidence="1 2">
    <name type="scientific">Streblomastix strix</name>
    <dbReference type="NCBI Taxonomy" id="222440"/>
    <lineage>
        <taxon>Eukaryota</taxon>
        <taxon>Metamonada</taxon>
        <taxon>Preaxostyla</taxon>
        <taxon>Oxymonadida</taxon>
        <taxon>Streblomastigidae</taxon>
        <taxon>Streblomastix</taxon>
    </lineage>
</organism>
<dbReference type="AlphaFoldDB" id="A0A5J4X9U0"/>
<gene>
    <name evidence="1" type="ORF">EZS28_000537</name>
</gene>
<dbReference type="Proteomes" id="UP000324800">
    <property type="component" value="Unassembled WGS sequence"/>
</dbReference>
<comment type="caution">
    <text evidence="1">The sequence shown here is derived from an EMBL/GenBank/DDBJ whole genome shotgun (WGS) entry which is preliminary data.</text>
</comment>
<proteinExistence type="predicted"/>
<evidence type="ECO:0000313" key="1">
    <source>
        <dbReference type="EMBL" id="KAA6403924.1"/>
    </source>
</evidence>